<reference evidence="2 3" key="1">
    <citation type="submission" date="2018-04" db="EMBL/GenBank/DDBJ databases">
        <title>Novel Campyloabacter and Helicobacter Species and Strains.</title>
        <authorList>
            <person name="Mannion A.J."/>
            <person name="Shen Z."/>
            <person name="Fox J.G."/>
        </authorList>
    </citation>
    <scope>NUCLEOTIDE SEQUENCE [LARGE SCALE GENOMIC DNA]</scope>
    <source>
        <strain evidence="2 3">MIT 12-6600</strain>
    </source>
</reference>
<organism evidence="2 3">
    <name type="scientific">Helicobacter equorum</name>
    <dbReference type="NCBI Taxonomy" id="361872"/>
    <lineage>
        <taxon>Bacteria</taxon>
        <taxon>Pseudomonadati</taxon>
        <taxon>Campylobacterota</taxon>
        <taxon>Epsilonproteobacteria</taxon>
        <taxon>Campylobacterales</taxon>
        <taxon>Helicobacteraceae</taxon>
        <taxon>Helicobacter</taxon>
    </lineage>
</organism>
<keyword evidence="3" id="KW-1185">Reference proteome</keyword>
<feature type="chain" id="PRO_5017798694" evidence="1">
    <location>
        <begin position="22"/>
        <end position="1761"/>
    </location>
</feature>
<dbReference type="OrthoDB" id="5313328at2"/>
<proteinExistence type="predicted"/>
<dbReference type="Proteomes" id="UP000256514">
    <property type="component" value="Unassembled WGS sequence"/>
</dbReference>
<gene>
    <name evidence="2" type="ORF">CQA54_06900</name>
</gene>
<comment type="caution">
    <text evidence="2">The sequence shown here is derived from an EMBL/GenBank/DDBJ whole genome shotgun (WGS) entry which is preliminary data.</text>
</comment>
<sequence>MKCFVIGKIFLTIFLFNFVFSATNSSTSAPKPNSTSEAPCATFTGEIGPDGKLKTDCNQSVQDIYNKSSAADKGEMQNQSLLSDMFGANIMDTVNSGNIEKMFDKEVQNNAKFYGPAAEAWNKANTENSVVNTTNGTASTNAVQLAISKATGAVGNSAISSGKISCYLSRGQQFYSFQCSLNGMKFESPDKSQSPAKAKENCLNNCYQSAGSCLAVDADSTNTNALTQDLNEVLSQSPIKFDVTTAQGDPNKNPAIKAKTITKTIQKSFNYEEKAKKLSFTYNSEYTLELSVSYKDETGYQRVAANKLILSPTKGQDVVKSFNLSQTIKELTIKFEITDQELTDKYGTTNTKNQPVVKDLTLFIPKTTRYVCPGDDISFDEKKRSACSPNDRLQFGSVTICKSKSQGDNKDGTFSNKEVCQNSCRVYGECKITQPALNAQTFFTFFDGCLTNNQNGSCSDQKCENARQSGQPILNEKVFDADGNVTETIINGVPVPGTVRPRIIAESYSDYNQTLQQETKALAFANMINAQSYNKSIQLNKTRQTSYAYRDEGYLTNGTQTKRLFVRIKPSNTLYDKTAYLYIILKVQSNSQDYLPQKCTQEKDPKNPSGVKTVCTPVDFYSKYYYLLDTNGVAKGFYKHQGYNITNYQSDGKYSSFNGREWVEGGASSEAKYFKTYTNILSAVEKNKYFIEEKVIENLSQAMSRDIEGLPKARAYWSVTTDPTIQFDPRTALIGEIYETLNPNLSNIPAYILAANQGRTPFIKGREAPVSLSMFVLISDKKLTNTEIGEKFITHEEENKKIHGVYNSLGLDTSFMKPKLDGDGTMGREIVDIYLVGTDKKLSAYANIETRGSSSTTADASSDVGKEGYLFYWFDDVGADPEKSSITHLAPNNQEIREVIKNMPANLTNYEIFKNKNFSTQASKTLKFGYGTGEFDQNSDCKWFSDGSKSFKLCLPWWRVEREYDAQESKAIASSEYKNFISSMQLPATGKQVSVCTKVDPLSNTIFNNTFCAKKVGDTCLDSFGNPIQPGSQILTCTSYYNRLAGEDCYDNPYQKKCFYDNCPTKVKQNCTLTNTIGFNDLKTLVKVDATQATGGRGDTQLKDTRIEVKTYGYKCPATMNVEINQVCLEEQTVMMYPAKCSASNRGATAGNISSSATNNISSSSQNNTTQQGGLFQGNNTSQATDNATIDELLTNKSNLIYCDTNKPIMTNGVLSGFTGVCPGTSEQVTCGFAPMKTETKVCVQPIIKKGTEVQRSTVIEERACSDHFVNIAAGEADIYENDPKCFRANTAADSRNGTIMISAASDIAVKGLSITKNNQTKEESVFCTYNGTIGKLKGNCSQNTGSMLMRFTTTLQDSKDILFAELISGTENGNDLSGWQNDTPPRPAEPQPPIKFGSGFFANLIYQKQLNQYYRDLDNWKHWYQDNLNIGGFKPNYTYGTGNGFGGIGDEVPSVVINNANTYKSSALSLSSGMSTLNLFPVFERINLRFRWRYCTAPNVKVPSLDDLFKYHFAPQRGFFESSNGVFGPILNALTITATFPYSPELIGKLAKGFATDMPLFHFHTHWKIVPLIVGFSGCHGTWHGQEGHWRESNHNMFKVFSNSDVGLSIVFPTPSNYEIHFFNRDNNLLYTHTIKKGEMDQAIPGSAKPIYFAEKAKFYENGAETKIPLRNCADDEFSPAGGGTLYGSHSVTGAACDVAQPINFITENSIYSVTIVDLDTKIATTKKLTYPLPFLNNVYYSYAQKVESRRYTCCQDFAN</sequence>
<dbReference type="EMBL" id="NXLT01000006">
    <property type="protein sequence ID" value="RDU66420.1"/>
    <property type="molecule type" value="Genomic_DNA"/>
</dbReference>
<feature type="signal peptide" evidence="1">
    <location>
        <begin position="1"/>
        <end position="21"/>
    </location>
</feature>
<evidence type="ECO:0000256" key="1">
    <source>
        <dbReference type="SAM" id="SignalP"/>
    </source>
</evidence>
<evidence type="ECO:0000313" key="3">
    <source>
        <dbReference type="Proteomes" id="UP000256514"/>
    </source>
</evidence>
<accession>A0A3D8IN38</accession>
<name>A0A3D8IN38_9HELI</name>
<protein>
    <submittedName>
        <fullName evidence="2">Uncharacterized protein</fullName>
    </submittedName>
</protein>
<evidence type="ECO:0000313" key="2">
    <source>
        <dbReference type="EMBL" id="RDU66420.1"/>
    </source>
</evidence>
<keyword evidence="1" id="KW-0732">Signal</keyword>
<dbReference type="RefSeq" id="WP_115571374.1">
    <property type="nucleotide sequence ID" value="NZ_NXLT01000006.1"/>
</dbReference>